<keyword evidence="3" id="KW-1185">Reference proteome</keyword>
<keyword evidence="1" id="KW-0472">Membrane</keyword>
<feature type="transmembrane region" description="Helical" evidence="1">
    <location>
        <begin position="74"/>
        <end position="99"/>
    </location>
</feature>
<name>A0A6N4STG5_CYTH3</name>
<reference evidence="2 3" key="1">
    <citation type="journal article" date="2007" name="Appl. Environ. Microbiol.">
        <title>Genome sequence of the cellulolytic gliding bacterium Cytophaga hutchinsonii.</title>
        <authorList>
            <person name="Xie G."/>
            <person name="Bruce D.C."/>
            <person name="Challacombe J.F."/>
            <person name="Chertkov O."/>
            <person name="Detter J.C."/>
            <person name="Gilna P."/>
            <person name="Han C.S."/>
            <person name="Lucas S."/>
            <person name="Misra M."/>
            <person name="Myers G.L."/>
            <person name="Richardson P."/>
            <person name="Tapia R."/>
            <person name="Thayer N."/>
            <person name="Thompson L.S."/>
            <person name="Brettin T.S."/>
            <person name="Henrissat B."/>
            <person name="Wilson D.B."/>
            <person name="McBride M.J."/>
        </authorList>
    </citation>
    <scope>NUCLEOTIDE SEQUENCE [LARGE SCALE GENOMIC DNA]</scope>
    <source>
        <strain evidence="3">ATCC 33406 / DSM 1761 / CIP 103989 / NBRC 15051 / NCIMB 9469 / D465</strain>
    </source>
</reference>
<keyword evidence="1" id="KW-1133">Transmembrane helix</keyword>
<feature type="transmembrane region" description="Helical" evidence="1">
    <location>
        <begin position="148"/>
        <end position="170"/>
    </location>
</feature>
<dbReference type="KEGG" id="chu:CHU_2486"/>
<organism evidence="2 3">
    <name type="scientific">Cytophaga hutchinsonii (strain ATCC 33406 / DSM 1761 / CIP 103989 / NBRC 15051 / NCIMB 9469 / D465)</name>
    <dbReference type="NCBI Taxonomy" id="269798"/>
    <lineage>
        <taxon>Bacteria</taxon>
        <taxon>Pseudomonadati</taxon>
        <taxon>Bacteroidota</taxon>
        <taxon>Cytophagia</taxon>
        <taxon>Cytophagales</taxon>
        <taxon>Cytophagaceae</taxon>
        <taxon>Cytophaga</taxon>
    </lineage>
</organism>
<dbReference type="EMBL" id="CP000383">
    <property type="protein sequence ID" value="ABG59740.1"/>
    <property type="molecule type" value="Genomic_DNA"/>
</dbReference>
<accession>A0A6N4STG5</accession>
<dbReference type="Proteomes" id="UP000001822">
    <property type="component" value="Chromosome"/>
</dbReference>
<feature type="transmembrane region" description="Helical" evidence="1">
    <location>
        <begin position="106"/>
        <end position="128"/>
    </location>
</feature>
<protein>
    <submittedName>
        <fullName evidence="2">Uncharacterized protein</fullName>
    </submittedName>
</protein>
<gene>
    <name evidence="2" type="ordered locus">CHU_2486</name>
</gene>
<evidence type="ECO:0000313" key="3">
    <source>
        <dbReference type="Proteomes" id="UP000001822"/>
    </source>
</evidence>
<keyword evidence="1" id="KW-0812">Transmembrane</keyword>
<dbReference type="AlphaFoldDB" id="A0A6N4STG5"/>
<dbReference type="OrthoDB" id="5198105at2"/>
<evidence type="ECO:0000256" key="1">
    <source>
        <dbReference type="SAM" id="Phobius"/>
    </source>
</evidence>
<feature type="transmembrane region" description="Helical" evidence="1">
    <location>
        <begin position="16"/>
        <end position="36"/>
    </location>
</feature>
<dbReference type="RefSeq" id="WP_011585854.1">
    <property type="nucleotide sequence ID" value="NC_008255.1"/>
</dbReference>
<sequence>MNKLTRFFFKNGEYKIALPVLGLGFTLQALLIMAYLPEFLHYSDNMKNPDQFFTYNYEYIVDLYQKLGEEGRKFYFNMLVVDFLYTTISGAGYSLLLAALAKKEKWYIILPLVLTLSDIFENISQIILMNNFPAISPSGVAISSTFSSIKMTGGAIILSLILFFIGRNIIHWVKNKKTTV</sequence>
<evidence type="ECO:0000313" key="2">
    <source>
        <dbReference type="EMBL" id="ABG59740.1"/>
    </source>
</evidence>
<proteinExistence type="predicted"/>